<keyword evidence="2" id="KW-0808">Transferase</keyword>
<dbReference type="InterPro" id="IPR043128">
    <property type="entry name" value="Rev_trsase/Diguanyl_cyclase"/>
</dbReference>
<feature type="domain" description="Reverse transcriptase" evidence="1">
    <location>
        <begin position="1"/>
        <end position="109"/>
    </location>
</feature>
<keyword evidence="3" id="KW-1185">Reference proteome</keyword>
<dbReference type="Pfam" id="PF00078">
    <property type="entry name" value="RVT_1"/>
    <property type="match status" value="1"/>
</dbReference>
<dbReference type="InterPro" id="IPR043502">
    <property type="entry name" value="DNA/RNA_pol_sf"/>
</dbReference>
<sequence>YHQLRVHDEDIPKTAFRTRYGHYEFQVMPFGLTNAPTIFMDLMNRVCKPYLDKFVIVFINDILTYSKNKEENEEHLKLILELLKKEELYAKFSKCEFWIPKVQFLGHVIDSKGVDQEKIESIKDWASPKSPTKIRQFLGLAGYYRIFIEGFSKIAKSMTKLTQKNVKFDWGEKKEAVF</sequence>
<dbReference type="EMBL" id="BQNB010012729">
    <property type="protein sequence ID" value="GJT07174.1"/>
    <property type="molecule type" value="Genomic_DNA"/>
</dbReference>
<evidence type="ECO:0000259" key="1">
    <source>
        <dbReference type="PROSITE" id="PS50878"/>
    </source>
</evidence>
<reference evidence="2" key="1">
    <citation type="journal article" date="2022" name="Int. J. Mol. Sci.">
        <title>Draft Genome of Tanacetum Coccineum: Genomic Comparison of Closely Related Tanacetum-Family Plants.</title>
        <authorList>
            <person name="Yamashiro T."/>
            <person name="Shiraishi A."/>
            <person name="Nakayama K."/>
            <person name="Satake H."/>
        </authorList>
    </citation>
    <scope>NUCLEOTIDE SEQUENCE</scope>
</reference>
<dbReference type="PANTHER" id="PTHR24559:SF427">
    <property type="entry name" value="RNA-DIRECTED DNA POLYMERASE"/>
    <property type="match status" value="1"/>
</dbReference>
<accession>A0ABQ5AYS2</accession>
<reference evidence="2" key="2">
    <citation type="submission" date="2022-01" db="EMBL/GenBank/DDBJ databases">
        <authorList>
            <person name="Yamashiro T."/>
            <person name="Shiraishi A."/>
            <person name="Satake H."/>
            <person name="Nakayama K."/>
        </authorList>
    </citation>
    <scope>NUCLEOTIDE SEQUENCE</scope>
</reference>
<dbReference type="Gene3D" id="3.30.70.270">
    <property type="match status" value="2"/>
</dbReference>
<dbReference type="Proteomes" id="UP001151760">
    <property type="component" value="Unassembled WGS sequence"/>
</dbReference>
<proteinExistence type="predicted"/>
<dbReference type="CDD" id="cd01647">
    <property type="entry name" value="RT_LTR"/>
    <property type="match status" value="1"/>
</dbReference>
<comment type="caution">
    <text evidence="2">The sequence shown here is derived from an EMBL/GenBank/DDBJ whole genome shotgun (WGS) entry which is preliminary data.</text>
</comment>
<evidence type="ECO:0000313" key="3">
    <source>
        <dbReference type="Proteomes" id="UP001151760"/>
    </source>
</evidence>
<organism evidence="2 3">
    <name type="scientific">Tanacetum coccineum</name>
    <dbReference type="NCBI Taxonomy" id="301880"/>
    <lineage>
        <taxon>Eukaryota</taxon>
        <taxon>Viridiplantae</taxon>
        <taxon>Streptophyta</taxon>
        <taxon>Embryophyta</taxon>
        <taxon>Tracheophyta</taxon>
        <taxon>Spermatophyta</taxon>
        <taxon>Magnoliopsida</taxon>
        <taxon>eudicotyledons</taxon>
        <taxon>Gunneridae</taxon>
        <taxon>Pentapetalae</taxon>
        <taxon>asterids</taxon>
        <taxon>campanulids</taxon>
        <taxon>Asterales</taxon>
        <taxon>Asteraceae</taxon>
        <taxon>Asteroideae</taxon>
        <taxon>Anthemideae</taxon>
        <taxon>Anthemidinae</taxon>
        <taxon>Tanacetum</taxon>
    </lineage>
</organism>
<name>A0ABQ5AYS2_9ASTR</name>
<keyword evidence="2" id="KW-0695">RNA-directed DNA polymerase</keyword>
<gene>
    <name evidence="2" type="ORF">Tco_0841636</name>
</gene>
<dbReference type="PANTHER" id="PTHR24559">
    <property type="entry name" value="TRANSPOSON TY3-I GAG-POL POLYPROTEIN"/>
    <property type="match status" value="1"/>
</dbReference>
<dbReference type="PROSITE" id="PS50878">
    <property type="entry name" value="RT_POL"/>
    <property type="match status" value="1"/>
</dbReference>
<protein>
    <submittedName>
        <fullName evidence="2">Reverse transcriptase domain-containing protein</fullName>
    </submittedName>
</protein>
<keyword evidence="2" id="KW-0548">Nucleotidyltransferase</keyword>
<dbReference type="InterPro" id="IPR053134">
    <property type="entry name" value="RNA-dir_DNA_polymerase"/>
</dbReference>
<dbReference type="SUPFAM" id="SSF56672">
    <property type="entry name" value="DNA/RNA polymerases"/>
    <property type="match status" value="1"/>
</dbReference>
<evidence type="ECO:0000313" key="2">
    <source>
        <dbReference type="EMBL" id="GJT07174.1"/>
    </source>
</evidence>
<dbReference type="GO" id="GO:0003964">
    <property type="term" value="F:RNA-directed DNA polymerase activity"/>
    <property type="evidence" value="ECO:0007669"/>
    <property type="project" value="UniProtKB-KW"/>
</dbReference>
<dbReference type="Gene3D" id="3.10.10.10">
    <property type="entry name" value="HIV Type 1 Reverse Transcriptase, subunit A, domain 1"/>
    <property type="match status" value="1"/>
</dbReference>
<feature type="non-terminal residue" evidence="2">
    <location>
        <position position="1"/>
    </location>
</feature>
<dbReference type="InterPro" id="IPR000477">
    <property type="entry name" value="RT_dom"/>
</dbReference>